<evidence type="ECO:0000256" key="2">
    <source>
        <dbReference type="SAM" id="MobiDB-lite"/>
    </source>
</evidence>
<evidence type="ECO:0008006" key="5">
    <source>
        <dbReference type="Google" id="ProtNLM"/>
    </source>
</evidence>
<dbReference type="Proteomes" id="UP000605970">
    <property type="component" value="Unassembled WGS sequence"/>
</dbReference>
<evidence type="ECO:0000256" key="1">
    <source>
        <dbReference type="SAM" id="Coils"/>
    </source>
</evidence>
<feature type="compositionally biased region" description="Polar residues" evidence="2">
    <location>
        <begin position="1560"/>
        <end position="1571"/>
    </location>
</feature>
<dbReference type="OrthoDB" id="5849780at2759"/>
<comment type="caution">
    <text evidence="3">The sequence shown here is derived from an EMBL/GenBank/DDBJ whole genome shotgun (WGS) entry which is preliminary data.</text>
</comment>
<proteinExistence type="predicted"/>
<dbReference type="GO" id="GO:0017056">
    <property type="term" value="F:structural constituent of nuclear pore"/>
    <property type="evidence" value="ECO:0007669"/>
    <property type="project" value="TreeGrafter"/>
</dbReference>
<feature type="coiled-coil region" evidence="1">
    <location>
        <begin position="172"/>
        <end position="249"/>
    </location>
</feature>
<dbReference type="GO" id="GO:0006406">
    <property type="term" value="P:mRNA export from nucleus"/>
    <property type="evidence" value="ECO:0007669"/>
    <property type="project" value="TreeGrafter"/>
</dbReference>
<feature type="compositionally biased region" description="Acidic residues" evidence="2">
    <location>
        <begin position="1737"/>
        <end position="1757"/>
    </location>
</feature>
<feature type="coiled-coil region" evidence="1">
    <location>
        <begin position="1066"/>
        <end position="1128"/>
    </location>
</feature>
<evidence type="ECO:0000313" key="3">
    <source>
        <dbReference type="EMBL" id="KAF7639615.1"/>
    </source>
</evidence>
<feature type="compositionally biased region" description="Basic and acidic residues" evidence="2">
    <location>
        <begin position="1592"/>
        <end position="1601"/>
    </location>
</feature>
<feature type="compositionally biased region" description="Basic and acidic residues" evidence="2">
    <location>
        <begin position="1705"/>
        <end position="1736"/>
    </location>
</feature>
<feature type="coiled-coil region" evidence="1">
    <location>
        <begin position="1330"/>
        <end position="1540"/>
    </location>
</feature>
<feature type="coiled-coil region" evidence="1">
    <location>
        <begin position="32"/>
        <end position="108"/>
    </location>
</feature>
<feature type="compositionally biased region" description="Acidic residues" evidence="2">
    <location>
        <begin position="1654"/>
        <end position="1686"/>
    </location>
</feature>
<organism evidence="3 4">
    <name type="scientific">Meloidogyne graminicola</name>
    <dbReference type="NCBI Taxonomy" id="189291"/>
    <lineage>
        <taxon>Eukaryota</taxon>
        <taxon>Metazoa</taxon>
        <taxon>Ecdysozoa</taxon>
        <taxon>Nematoda</taxon>
        <taxon>Chromadorea</taxon>
        <taxon>Rhabditida</taxon>
        <taxon>Tylenchina</taxon>
        <taxon>Tylenchomorpha</taxon>
        <taxon>Tylenchoidea</taxon>
        <taxon>Meloidogynidae</taxon>
        <taxon>Meloidogyninae</taxon>
        <taxon>Meloidogyne</taxon>
    </lineage>
</organism>
<protein>
    <recommendedName>
        <fullName evidence="5">Nucleoprotein TPR</fullName>
    </recommendedName>
</protein>
<keyword evidence="1" id="KW-0175">Coiled coil</keyword>
<evidence type="ECO:0000313" key="4">
    <source>
        <dbReference type="Proteomes" id="UP000605970"/>
    </source>
</evidence>
<dbReference type="GO" id="GO:0005643">
    <property type="term" value="C:nuclear pore"/>
    <property type="evidence" value="ECO:0007669"/>
    <property type="project" value="TreeGrafter"/>
</dbReference>
<dbReference type="PANTHER" id="PTHR18898:SF2">
    <property type="entry name" value="NUCLEOPROTEIN TPR"/>
    <property type="match status" value="1"/>
</dbReference>
<dbReference type="GO" id="GO:1901673">
    <property type="term" value="P:regulation of mitotic spindle assembly"/>
    <property type="evidence" value="ECO:0007669"/>
    <property type="project" value="TreeGrafter"/>
</dbReference>
<feature type="compositionally biased region" description="Basic and acidic residues" evidence="2">
    <location>
        <begin position="1687"/>
        <end position="1698"/>
    </location>
</feature>
<feature type="region of interest" description="Disordered" evidence="2">
    <location>
        <begin position="1558"/>
        <end position="1628"/>
    </location>
</feature>
<keyword evidence="4" id="KW-1185">Reference proteome</keyword>
<name>A0A8T0A2H7_9BILA</name>
<gene>
    <name evidence="3" type="ORF">Mgra_00000940</name>
</gene>
<reference evidence="3" key="1">
    <citation type="journal article" date="2020" name="Ecol. Evol.">
        <title>Genome structure and content of the rice root-knot nematode (Meloidogyne graminicola).</title>
        <authorList>
            <person name="Phan N.T."/>
            <person name="Danchin E.G.J."/>
            <person name="Klopp C."/>
            <person name="Perfus-Barbeoch L."/>
            <person name="Kozlowski D.K."/>
            <person name="Koutsovoulos G.D."/>
            <person name="Lopez-Roques C."/>
            <person name="Bouchez O."/>
            <person name="Zahm M."/>
            <person name="Besnard G."/>
            <person name="Bellafiore S."/>
        </authorList>
    </citation>
    <scope>NUCLEOTIDE SEQUENCE</scope>
    <source>
        <strain evidence="3">VN-18</strain>
    </source>
</reference>
<accession>A0A8T0A2H7</accession>
<dbReference type="PANTHER" id="PTHR18898">
    <property type="entry name" value="NUCLEOPROTEIN TPR-RELATED"/>
    <property type="match status" value="1"/>
</dbReference>
<dbReference type="Gene3D" id="1.10.287.1490">
    <property type="match status" value="1"/>
</dbReference>
<feature type="coiled-coil region" evidence="1">
    <location>
        <begin position="502"/>
        <end position="583"/>
    </location>
</feature>
<feature type="region of interest" description="Disordered" evidence="2">
    <location>
        <begin position="1654"/>
        <end position="1757"/>
    </location>
</feature>
<feature type="coiled-coil region" evidence="1">
    <location>
        <begin position="1183"/>
        <end position="1293"/>
    </location>
</feature>
<dbReference type="EMBL" id="JABEBT010000004">
    <property type="protein sequence ID" value="KAF7639615.1"/>
    <property type="molecule type" value="Genomic_DNA"/>
</dbReference>
<feature type="coiled-coil region" evidence="1">
    <location>
        <begin position="274"/>
        <end position="330"/>
    </location>
</feature>
<feature type="coiled-coil region" evidence="1">
    <location>
        <begin position="648"/>
        <end position="738"/>
    </location>
</feature>
<sequence length="1757" mass="204560">MISEGIPNMETIDDKKRIAQLEHEIFTVCKQLDEKNEKLKEVQQQNALLKERANNLEKDKLERSNFLESVVQSRDTLIFDKTQLQNDKLSLEQRRSELEMQISKFTNDKRRHLDEIDKLRGHSDVLRADKIQLQSQIDDFQCEKAALAYDKEQWSQEKHILLSSKQWYMDEISNREQKINELRIQLIKEKSELQREITLLNEKNSELSCNAARMSKDLKDRECEFNETKEKMKNIIDEQASQITEIEAELRTRERLTNVYKESLEKADLELSESRDSELRLEELAKEKEEALLTLSSDFQQFKEMHERALKEKDEELKRLSDEVTKSTELLNAGFRLTRPDEDIARISPAAAAANSLLKSGMSLTGIYAEHCRVVGELEKKNSEYASLERYVKELIQELDSRTPKFLEQRKAYDQLSERNECLQLQKDLLSNERQKLQSKTDSLLRELTFTKRELERYQREHNILNRQVQRFLYLCEKGSLSVSDSSISDSSADDDYLFSNITELQTKNIQLAEEVERLRCEQEQTIENYHNSEIDLLKQSCNQLQEELSRLKENFSKQSTLVQELTVQRDQYKNLYDQLNSANLNGISSNASTASESTHPTLLQQPTIKSLQMELLMWKTKAERVQETNIFLNEDRQTHEKILNDRLDQQLEQISTLRTTIGKLESNLEFQNKNQQLLAKQIDSYSHDLTRVNNQLSDSKRQIESLEIRNDSLTNQLLDKQQRLSTLEVQNHSLNEERAVIVSRDQRMQAELEILRQNRYSTERVSTSIQEMELLLKRMEAEKSLSIDNQLQSALLERDNLRQLIDNLNEQNTQLVNGLKNNLNIACSERDKAQADVKSIQNRLDAIERIYEQLKQDHENLQNEMEQIQSTDTNIEACKKEIQKMKNTMAYQEKQIAEFENKCEELNGTIERKDKQLEEMCRLGTNMEGTIQFGNVERQRMQAVREQLEEELNKNKLTIEELRNSLSTKELELLDQTKQLNENNNQLSELNARIEQIILEKDKQINEQRHLFEKLSVEHENLRTEFENINSTCKEFSENNLKLTTDLAKEISKSESLTQQIDILNKDFETKSEKFQKSLEVFEQEKLRLNEEIKTFMKRDEEHLQKQASLYDEIQQLLKQIEFMERLQHTIASPSPNTSLNASAISTFSPISRLSTTGIESSSQQQHTERINAIIGYMRSDKQKETELRMSAELELQRIRAKSNVDQQRILQLESEISKLTNEVEINAKIAAEKEELVSQLNSLGEVKSRYQQIKKAFEELNERFTTTDTRAKELESEHAKLLAEKIELNAKLESITKLAQTRAQQNKLLKDRYDRAMAMASKYSPEIVNSLQGDNEKLKVNVTQKENELKILRTECNRLTDELKNQKDEHSKLNAEYTKKVEKLAEMQNSNQTVKQLARKFRDDRTELTEKNSKLQEELKSVQDQLLKTRDSISIAASGSATEAASAFHLERKELQAKIEELIMTNKSSADRVKELEAQRDEFLLEIANLKRDIDESAEKAIRFEIVEKAYKSSRDKVTQLSNYIKQLKEENEQLSKIGTAEIAESIIDLDDDIDVGTSKNANNPSLEQVQPPIESEEVKAPVEQQPTAEQRDENDHTSVELPISNEQFNDGYHENASEEIPCSYDGNQEEAGFYEEREGEGYEGDYIVDEEDDQEEDIMDEEENVDESFIGEEDGDVDVEGNEDISHNYESDGPPRKQPKMFMEEHPGLEEHQQFQEGIDEMKSADDNEGELKVDDDDDGEMKEDEDDDEIQLL</sequence>
<feature type="coiled-coil region" evidence="1">
    <location>
        <begin position="763"/>
        <end position="1040"/>
    </location>
</feature>
<feature type="coiled-coil region" evidence="1">
    <location>
        <begin position="378"/>
        <end position="468"/>
    </location>
</feature>